<dbReference type="Pfam" id="PF07486">
    <property type="entry name" value="Hydrolase_2"/>
    <property type="match status" value="1"/>
</dbReference>
<name>A0A7R7ENR2_9FIRM</name>
<reference evidence="4 5" key="1">
    <citation type="submission" date="2020-11" db="EMBL/GenBank/DDBJ databases">
        <title>Draft genome sequencing of a Lachnospiraceae strain isolated from anoxic soil subjected to BSD treatment.</title>
        <authorList>
            <person name="Uek A."/>
            <person name="Tonouchi A."/>
        </authorList>
    </citation>
    <scope>NUCLEOTIDE SEQUENCE [LARGE SCALE GENOMIC DNA]</scope>
    <source>
        <strain evidence="4 5">TB5</strain>
    </source>
</reference>
<dbReference type="Proteomes" id="UP000595897">
    <property type="component" value="Chromosome"/>
</dbReference>
<feature type="transmembrane region" description="Helical" evidence="2">
    <location>
        <begin position="21"/>
        <end position="41"/>
    </location>
</feature>
<keyword evidence="2" id="KW-0812">Transmembrane</keyword>
<dbReference type="InterPro" id="IPR011105">
    <property type="entry name" value="Cell_wall_hydrolase_SleB"/>
</dbReference>
<evidence type="ECO:0000259" key="3">
    <source>
        <dbReference type="Pfam" id="PF07486"/>
    </source>
</evidence>
<organism evidence="4 5">
    <name type="scientific">Anaeromicropila herbilytica</name>
    <dbReference type="NCBI Taxonomy" id="2785025"/>
    <lineage>
        <taxon>Bacteria</taxon>
        <taxon>Bacillati</taxon>
        <taxon>Bacillota</taxon>
        <taxon>Clostridia</taxon>
        <taxon>Lachnospirales</taxon>
        <taxon>Lachnospiraceae</taxon>
        <taxon>Anaeromicropila</taxon>
    </lineage>
</organism>
<dbReference type="KEGG" id="ahb:bsdtb5_35240"/>
<dbReference type="EMBL" id="AP024169">
    <property type="protein sequence ID" value="BCN32229.1"/>
    <property type="molecule type" value="Genomic_DNA"/>
</dbReference>
<dbReference type="AlphaFoldDB" id="A0A7R7ENR2"/>
<dbReference type="InterPro" id="IPR042047">
    <property type="entry name" value="SleB_dom1"/>
</dbReference>
<proteinExistence type="predicted"/>
<gene>
    <name evidence="4" type="ORF">bsdtb5_35240</name>
</gene>
<keyword evidence="1" id="KW-0175">Coiled coil</keyword>
<evidence type="ECO:0000313" key="4">
    <source>
        <dbReference type="EMBL" id="BCN32229.1"/>
    </source>
</evidence>
<dbReference type="GO" id="GO:0016787">
    <property type="term" value="F:hydrolase activity"/>
    <property type="evidence" value="ECO:0007669"/>
    <property type="project" value="InterPro"/>
</dbReference>
<keyword evidence="5" id="KW-1185">Reference proteome</keyword>
<protein>
    <recommendedName>
        <fullName evidence="3">Cell wall hydrolase SleB domain-containing protein</fullName>
    </recommendedName>
</protein>
<dbReference type="Gene3D" id="1.10.10.2520">
    <property type="entry name" value="Cell wall hydrolase SleB, domain 1"/>
    <property type="match status" value="1"/>
</dbReference>
<evidence type="ECO:0000313" key="5">
    <source>
        <dbReference type="Proteomes" id="UP000595897"/>
    </source>
</evidence>
<dbReference type="RefSeq" id="WP_271713291.1">
    <property type="nucleotide sequence ID" value="NZ_AP024169.1"/>
</dbReference>
<keyword evidence="2" id="KW-1133">Transmembrane helix</keyword>
<evidence type="ECO:0000256" key="2">
    <source>
        <dbReference type="SAM" id="Phobius"/>
    </source>
</evidence>
<feature type="domain" description="Cell wall hydrolase SleB" evidence="3">
    <location>
        <begin position="210"/>
        <end position="317"/>
    </location>
</feature>
<evidence type="ECO:0000256" key="1">
    <source>
        <dbReference type="SAM" id="Coils"/>
    </source>
</evidence>
<sequence>MLKIHSFLGRIKEVIKRAFLDSYKSCVMITAYTLVAIIIILSSDNLYGKGNQVVEAYAKVDSDINTFSPVEEETANEAQIQADELDLNVQLEKLNQNSSVGLFGSVITNGLTTTYGADINTARQNMKEDMLETTTELIQAQSEKREKEAKLRLKEEKDKEEAIKIAREAKQKKEQAKVMALSTKTRKSVIHLSASDKQVLQRIVEAEATGEDIKGKMLVANVILNRVANDRFPDTVQKVVFQRNGSTVQFSPIKDGRYWSVSVSKATVTAVNRVLSGEDESQGALFFSARSRADKSSMSWFDRNLRWLFKYGGHEFYKFR</sequence>
<feature type="coiled-coil region" evidence="1">
    <location>
        <begin position="123"/>
        <end position="179"/>
    </location>
</feature>
<keyword evidence="2" id="KW-0472">Membrane</keyword>
<accession>A0A7R7ENR2</accession>